<keyword evidence="1" id="KW-1133">Transmembrane helix</keyword>
<feature type="transmembrane region" description="Helical" evidence="1">
    <location>
        <begin position="375"/>
        <end position="392"/>
    </location>
</feature>
<keyword evidence="3" id="KW-1185">Reference proteome</keyword>
<feature type="transmembrane region" description="Helical" evidence="1">
    <location>
        <begin position="334"/>
        <end position="355"/>
    </location>
</feature>
<dbReference type="Proteomes" id="UP001142291">
    <property type="component" value="Unassembled WGS sequence"/>
</dbReference>
<sequence length="463" mass="49938">MPSLLSRIARLWLARWPALLAWMLAGTLAHFLVLKLAAWVGARTAVGGILLLPVAALALLVAYVAMFLVLRDGMPGLRTVSPLPTDGAERRSAFLDSLLGGILPFVAFYAAWGFIRQDVISYTNDAFGWQIAWGLRAAVEGTAYDRSGTISDLGINPLTIGLLAIAFAGRWAYKRFGARLPRRAGTARVASVIAVYLEALWVYLAAYLVTDLVAVVTGWVQTRQGTAWLADLRGGMTGWLTPLGYAWDAVGLVLTEAGGIVLLPLAWLTIAGVVYGQAVKAAAPQLSGVREGSRLARARARYAAIPGRARRRISDYWESLVVGRFRPVWAAIVLMWRAGPLLIAGYVLLFVLVGFGQQWLLVAGSRAFGPHELPSFWVPASFALVTVVTVLVEPVRMSVIAATYDATVARLVRREDAAASAAHGEPEVRGDLVVGRVAGEDHGEVLRGVSGEQHERREVERGA</sequence>
<feature type="transmembrane region" description="Helical" evidence="1">
    <location>
        <begin position="45"/>
        <end position="70"/>
    </location>
</feature>
<protein>
    <submittedName>
        <fullName evidence="2">Uncharacterized protein</fullName>
    </submittedName>
</protein>
<dbReference type="EMBL" id="BSER01000008">
    <property type="protein sequence ID" value="GLJ95179.1"/>
    <property type="molecule type" value="Genomic_DNA"/>
</dbReference>
<feature type="transmembrane region" description="Helical" evidence="1">
    <location>
        <begin position="93"/>
        <end position="115"/>
    </location>
</feature>
<keyword evidence="1" id="KW-0812">Transmembrane</keyword>
<keyword evidence="1" id="KW-0472">Membrane</keyword>
<feature type="transmembrane region" description="Helical" evidence="1">
    <location>
        <begin position="154"/>
        <end position="173"/>
    </location>
</feature>
<reference evidence="2" key="1">
    <citation type="journal article" date="2014" name="Int. J. Syst. Evol. Microbiol.">
        <title>Complete genome sequence of Corynebacterium casei LMG S-19264T (=DSM 44701T), isolated from a smear-ripened cheese.</title>
        <authorList>
            <consortium name="US DOE Joint Genome Institute (JGI-PGF)"/>
            <person name="Walter F."/>
            <person name="Albersmeier A."/>
            <person name="Kalinowski J."/>
            <person name="Ruckert C."/>
        </authorList>
    </citation>
    <scope>NUCLEOTIDE SEQUENCE</scope>
    <source>
        <strain evidence="2">VKM Ac-1940</strain>
    </source>
</reference>
<gene>
    <name evidence="2" type="ORF">GCM10017591_12410</name>
</gene>
<feature type="transmembrane region" description="Helical" evidence="1">
    <location>
        <begin position="249"/>
        <end position="275"/>
    </location>
</feature>
<evidence type="ECO:0000313" key="3">
    <source>
        <dbReference type="Proteomes" id="UP001142291"/>
    </source>
</evidence>
<name>A0A9W6HLX0_9MICO</name>
<dbReference type="AlphaFoldDB" id="A0A9W6HLX0"/>
<organism evidence="2 3">
    <name type="scientific">Microbacterium dextranolyticum</name>
    <dbReference type="NCBI Taxonomy" id="36806"/>
    <lineage>
        <taxon>Bacteria</taxon>
        <taxon>Bacillati</taxon>
        <taxon>Actinomycetota</taxon>
        <taxon>Actinomycetes</taxon>
        <taxon>Micrococcales</taxon>
        <taxon>Microbacteriaceae</taxon>
        <taxon>Microbacterium</taxon>
    </lineage>
</organism>
<feature type="transmembrane region" description="Helical" evidence="1">
    <location>
        <begin position="12"/>
        <end position="33"/>
    </location>
</feature>
<accession>A0A9W6HLX0</accession>
<evidence type="ECO:0000313" key="2">
    <source>
        <dbReference type="EMBL" id="GLJ95179.1"/>
    </source>
</evidence>
<evidence type="ECO:0000256" key="1">
    <source>
        <dbReference type="SAM" id="Phobius"/>
    </source>
</evidence>
<dbReference type="RefSeq" id="WP_204964680.1">
    <property type="nucleotide sequence ID" value="NZ_BAAAUR010000005.1"/>
</dbReference>
<comment type="caution">
    <text evidence="2">The sequence shown here is derived from an EMBL/GenBank/DDBJ whole genome shotgun (WGS) entry which is preliminary data.</text>
</comment>
<feature type="transmembrane region" description="Helical" evidence="1">
    <location>
        <begin position="185"/>
        <end position="209"/>
    </location>
</feature>
<reference evidence="2" key="2">
    <citation type="submission" date="2023-01" db="EMBL/GenBank/DDBJ databases">
        <authorList>
            <person name="Sun Q."/>
            <person name="Evtushenko L."/>
        </authorList>
    </citation>
    <scope>NUCLEOTIDE SEQUENCE</scope>
    <source>
        <strain evidence="2">VKM Ac-1940</strain>
    </source>
</reference>
<proteinExistence type="predicted"/>